<dbReference type="EMBL" id="JBBLXS010001331">
    <property type="protein sequence ID" value="MEK0189523.1"/>
    <property type="molecule type" value="Genomic_DNA"/>
</dbReference>
<keyword evidence="3 6" id="KW-0812">Transmembrane</keyword>
<keyword evidence="4 6" id="KW-1133">Transmembrane helix</keyword>
<evidence type="ECO:0000256" key="5">
    <source>
        <dbReference type="ARBA" id="ARBA00023136"/>
    </source>
</evidence>
<dbReference type="PANTHER" id="PTHR30093">
    <property type="entry name" value="GENERAL SECRETION PATHWAY PROTEIN G"/>
    <property type="match status" value="1"/>
</dbReference>
<protein>
    <submittedName>
        <fullName evidence="7">Prepilin-type N-terminal cleavage/methylation domain-containing protein</fullName>
    </submittedName>
</protein>
<evidence type="ECO:0000256" key="3">
    <source>
        <dbReference type="ARBA" id="ARBA00022692"/>
    </source>
</evidence>
<dbReference type="Pfam" id="PF07963">
    <property type="entry name" value="N_methyl"/>
    <property type="match status" value="1"/>
</dbReference>
<sequence length="52" mass="5868">MKTEFKAKFLQHINKRRQDQGFTLIELLVVIIIIGILSAIALPSFLSQANKA</sequence>
<evidence type="ECO:0000313" key="8">
    <source>
        <dbReference type="Proteomes" id="UP001384579"/>
    </source>
</evidence>
<proteinExistence type="predicted"/>
<comment type="caution">
    <text evidence="7">The sequence shown here is derived from an EMBL/GenBank/DDBJ whole genome shotgun (WGS) entry which is preliminary data.</text>
</comment>
<reference evidence="7 8" key="1">
    <citation type="journal article" date="2020" name="Harmful Algae">
        <title>Molecular and morphological characterization of a novel dihydroanatoxin-a producing Microcoleus species (cyanobacteria) from the Russian River, California, USA.</title>
        <authorList>
            <person name="Conklin K.Y."/>
            <person name="Stancheva R."/>
            <person name="Otten T.G."/>
            <person name="Fadness R."/>
            <person name="Boyer G.L."/>
            <person name="Read B."/>
            <person name="Zhang X."/>
            <person name="Sheath R.G."/>
        </authorList>
    </citation>
    <scope>NUCLEOTIDE SEQUENCE [LARGE SCALE GENOMIC DNA]</scope>
    <source>
        <strain evidence="7 8">PTRS2</strain>
    </source>
</reference>
<dbReference type="InterPro" id="IPR012902">
    <property type="entry name" value="N_methyl_site"/>
</dbReference>
<dbReference type="InterPro" id="IPR045584">
    <property type="entry name" value="Pilin-like"/>
</dbReference>
<dbReference type="RefSeq" id="WP_340542668.1">
    <property type="nucleotide sequence ID" value="NZ_JBBLXS010001331.1"/>
</dbReference>
<feature type="non-terminal residue" evidence="7">
    <location>
        <position position="52"/>
    </location>
</feature>
<keyword evidence="5 6" id="KW-0472">Membrane</keyword>
<evidence type="ECO:0000256" key="4">
    <source>
        <dbReference type="ARBA" id="ARBA00022989"/>
    </source>
</evidence>
<comment type="subcellular location">
    <subcellularLocation>
        <location evidence="1">Membrane</location>
        <topology evidence="1">Single-pass membrane protein</topology>
    </subcellularLocation>
</comment>
<dbReference type="NCBIfam" id="TIGR02532">
    <property type="entry name" value="IV_pilin_GFxxxE"/>
    <property type="match status" value="1"/>
</dbReference>
<keyword evidence="8" id="KW-1185">Reference proteome</keyword>
<keyword evidence="2" id="KW-0488">Methylation</keyword>
<dbReference type="Proteomes" id="UP001384579">
    <property type="component" value="Unassembled WGS sequence"/>
</dbReference>
<name>A0ABU8YYY9_9CYAN</name>
<organism evidence="7 8">
    <name type="scientific">Microcoleus anatoxicus PTRS2</name>
    <dbReference type="NCBI Taxonomy" id="2705321"/>
    <lineage>
        <taxon>Bacteria</taxon>
        <taxon>Bacillati</taxon>
        <taxon>Cyanobacteriota</taxon>
        <taxon>Cyanophyceae</taxon>
        <taxon>Oscillatoriophycideae</taxon>
        <taxon>Oscillatoriales</taxon>
        <taxon>Microcoleaceae</taxon>
        <taxon>Microcoleus</taxon>
        <taxon>Microcoleus anatoxicus</taxon>
    </lineage>
</organism>
<gene>
    <name evidence="7" type="ORF">WMG39_32465</name>
</gene>
<accession>A0ABU8YYY9</accession>
<evidence type="ECO:0000256" key="6">
    <source>
        <dbReference type="SAM" id="Phobius"/>
    </source>
</evidence>
<evidence type="ECO:0000313" key="7">
    <source>
        <dbReference type="EMBL" id="MEK0189523.1"/>
    </source>
</evidence>
<evidence type="ECO:0000256" key="1">
    <source>
        <dbReference type="ARBA" id="ARBA00004167"/>
    </source>
</evidence>
<evidence type="ECO:0000256" key="2">
    <source>
        <dbReference type="ARBA" id="ARBA00022481"/>
    </source>
</evidence>
<dbReference type="PANTHER" id="PTHR30093:SF44">
    <property type="entry name" value="TYPE II SECRETION SYSTEM CORE PROTEIN G"/>
    <property type="match status" value="1"/>
</dbReference>
<dbReference type="PROSITE" id="PS00409">
    <property type="entry name" value="PROKAR_NTER_METHYL"/>
    <property type="match status" value="1"/>
</dbReference>
<dbReference type="SUPFAM" id="SSF54523">
    <property type="entry name" value="Pili subunits"/>
    <property type="match status" value="1"/>
</dbReference>
<feature type="transmembrane region" description="Helical" evidence="6">
    <location>
        <begin position="21"/>
        <end position="46"/>
    </location>
</feature>
<dbReference type="Gene3D" id="3.30.700.10">
    <property type="entry name" value="Glycoprotein, Type 4 Pilin"/>
    <property type="match status" value="1"/>
</dbReference>